<name>A0A1C3CXA3_9GAMM</name>
<dbReference type="NCBIfam" id="NF033677">
    <property type="entry name" value="biofilm_BapA_N"/>
    <property type="match status" value="1"/>
</dbReference>
<dbReference type="Pfam" id="PF17963">
    <property type="entry name" value="Big_9"/>
    <property type="match status" value="2"/>
</dbReference>
<keyword evidence="3" id="KW-1185">Reference proteome</keyword>
<reference evidence="2 3" key="1">
    <citation type="submission" date="2016-07" db="EMBL/GenBank/DDBJ databases">
        <title>Acinetobacter sp. ANC 4603.</title>
        <authorList>
            <person name="Radolfova-Krizova L."/>
            <person name="Nemec A."/>
        </authorList>
    </citation>
    <scope>NUCLEOTIDE SEQUENCE [LARGE SCALE GENOMIC DNA]</scope>
    <source>
        <strain evidence="2 3">ANC 4603</strain>
    </source>
</reference>
<accession>A0A1C3CXA3</accession>
<dbReference type="STRING" id="1891224.BBP83_07660"/>
<dbReference type="RefSeq" id="WP_068887527.1">
    <property type="nucleotide sequence ID" value="NZ_MBDL01000009.1"/>
</dbReference>
<dbReference type="InterPro" id="IPR019960">
    <property type="entry name" value="T1SS_VCA0849"/>
</dbReference>
<dbReference type="Gene3D" id="2.60.40.1200">
    <property type="match status" value="2"/>
</dbReference>
<comment type="caution">
    <text evidence="2">The sequence shown here is derived from an EMBL/GenBank/DDBJ whole genome shotgun (WGS) entry which is preliminary data.</text>
</comment>
<gene>
    <name evidence="2" type="ORF">BBP83_07660</name>
</gene>
<dbReference type="Pfam" id="PF22783">
    <property type="entry name" value="BapA_N"/>
    <property type="match status" value="1"/>
</dbReference>
<proteinExistence type="predicted"/>
<evidence type="ECO:0000259" key="1">
    <source>
        <dbReference type="Pfam" id="PF22783"/>
    </source>
</evidence>
<dbReference type="Proteomes" id="UP000186553">
    <property type="component" value="Unassembled WGS sequence"/>
</dbReference>
<dbReference type="AlphaFoldDB" id="A0A1C3CXA3"/>
<dbReference type="NCBIfam" id="TIGR03661">
    <property type="entry name" value="T1SS_VCA0849"/>
    <property type="match status" value="1"/>
</dbReference>
<evidence type="ECO:0000313" key="3">
    <source>
        <dbReference type="Proteomes" id="UP000186553"/>
    </source>
</evidence>
<sequence length="1026" mass="109710">MTNFIVIEKDSLSKSTVNSANITLTEASIVHTKMSREDVAEFIRDGNNLVLKLKNGETVVIENFFIQYDNVASDLVFEEDGCVLYWFDGVSGFKGIPGLEVLLPEAGSKLGALLPWLVGAGVVGGIIAGSGGGDKNNNGSTIAPNKPPVAVDDTVTTEHDTPVEKNILDNDSDPESDPLEVKDFTVNGDKYQPDETADIPGVGTITIDKDGNLIFTPEPGYVGAVPPVDYTVTDGKGGEDTGTVTFEDVPDRLANNDLISMSEDTGTKSGNVLENDKPGLTVTSVRINGVDYGVGENIDIPKVGTVNIAADGTYSFTPVKDYSGEVPDITYTVSDGTQTDTAILDIKVEAVADQPVVGKFEFTPPPLNLNIQTWSNVKNINGNNLLKNGGDGASKEDLLAVIDFLRDPANKDKIIINDGEGETAIISNDSGQTKDLTSTDLGEYGAVYISGYIYLEAGQTYIYKGQGDDSAAIIIGDGVSSLHVNWEGTSISGKGDFTVNQSGFYSFQFYAHNADGIGNYDFIVENENGNDPIFYPNVDAIKESLKDTTYVLGDYDEGEDGSNDTGFYPVNMGYQGNSDDSIDLTGIHLQATDTDGSEYLSFVMSGLPKGAILSFKDADDIEHTITVGPDGKASYTPGKDATGTTEYTDFKLKVGDKTDALLDVTLEVTSTEKSNGDSSSSTLEFEVKVEDAEIFDVSYETESLIKTDAPTDKVTEKGLSAQENPWEVTNSTVNYWSNYKDSTSMGIRQDSAGVMEVGLRSGALATNSLVNGSKIAMQLAWNNGFQTESGQGESTVFKLMVNGIVYATVTTPSNSDGSPVDKTGQALITYENGASGNVEFFSAPAYEKDGGDPSGNSFEWNNWEIYLPAISGDTSVSLRWDVKQSTVAGDVTSDDLYVKDIGVYPATAETIQVMSMSPSDDNSVILDLLSNDNLDGNELQTIDEFTFGDSNDVIDVSTLLSDDANASNLAEFITVDYDAENDQAVISIDRDGSAEQYQSENLVVLLNQPNAFDLGDLLANKQIIIG</sequence>
<dbReference type="EMBL" id="MBDL01000009">
    <property type="protein sequence ID" value="ODA13303.1"/>
    <property type="molecule type" value="Genomic_DNA"/>
</dbReference>
<dbReference type="InterPro" id="IPR048051">
    <property type="entry name" value="BapA-like_prefix-like"/>
</dbReference>
<organism evidence="2 3">
    <name type="scientific">Acinetobacter celticus</name>
    <dbReference type="NCBI Taxonomy" id="1891224"/>
    <lineage>
        <taxon>Bacteria</taxon>
        <taxon>Pseudomonadati</taxon>
        <taxon>Pseudomonadota</taxon>
        <taxon>Gammaproteobacteria</taxon>
        <taxon>Moraxellales</taxon>
        <taxon>Moraxellaceae</taxon>
        <taxon>Acinetobacter</taxon>
    </lineage>
</organism>
<feature type="domain" description="Biofilm-associated protein BapA-like prefix-like" evidence="1">
    <location>
        <begin position="1"/>
        <end position="116"/>
    </location>
</feature>
<protein>
    <recommendedName>
        <fullName evidence="1">Biofilm-associated protein BapA-like prefix-like domain-containing protein</fullName>
    </recommendedName>
</protein>
<evidence type="ECO:0000313" key="2">
    <source>
        <dbReference type="EMBL" id="ODA13303.1"/>
    </source>
</evidence>
<dbReference type="OrthoDB" id="9813456at2"/>